<dbReference type="SUPFAM" id="SSF56436">
    <property type="entry name" value="C-type lectin-like"/>
    <property type="match status" value="1"/>
</dbReference>
<proteinExistence type="predicted"/>
<name>K9VIQ1_9CYAN</name>
<dbReference type="Pfam" id="PF03781">
    <property type="entry name" value="FGE-sulfatase"/>
    <property type="match status" value="1"/>
</dbReference>
<reference evidence="2 3" key="1">
    <citation type="submission" date="2012-05" db="EMBL/GenBank/DDBJ databases">
        <title>Finished chromosome of genome of Oscillatoria sp. PCC 7112.</title>
        <authorList>
            <consortium name="US DOE Joint Genome Institute"/>
            <person name="Gugger M."/>
            <person name="Coursin T."/>
            <person name="Rippka R."/>
            <person name="Tandeau De Marsac N."/>
            <person name="Huntemann M."/>
            <person name="Wei C.-L."/>
            <person name="Han J."/>
            <person name="Detter J.C."/>
            <person name="Han C."/>
            <person name="Tapia R."/>
            <person name="Davenport K."/>
            <person name="Daligault H."/>
            <person name="Erkkila T."/>
            <person name="Gu W."/>
            <person name="Munk A.C.C."/>
            <person name="Teshima H."/>
            <person name="Xu Y."/>
            <person name="Chain P."/>
            <person name="Chen A."/>
            <person name="Krypides N."/>
            <person name="Mavromatis K."/>
            <person name="Markowitz V."/>
            <person name="Szeto E."/>
            <person name="Ivanova N."/>
            <person name="Mikhailova N."/>
            <person name="Ovchinnikova G."/>
            <person name="Pagani I."/>
            <person name="Pati A."/>
            <person name="Goodwin L."/>
            <person name="Peters L."/>
            <person name="Pitluck S."/>
            <person name="Woyke T."/>
            <person name="Kerfeld C."/>
        </authorList>
    </citation>
    <scope>NUCLEOTIDE SEQUENCE [LARGE SCALE GENOMIC DNA]</scope>
    <source>
        <strain evidence="2 3">PCC 7112</strain>
    </source>
</reference>
<dbReference type="HOGENOM" id="CLU_012431_2_4_3"/>
<dbReference type="InterPro" id="IPR042095">
    <property type="entry name" value="SUMF_sf"/>
</dbReference>
<dbReference type="Proteomes" id="UP000010478">
    <property type="component" value="Chromosome"/>
</dbReference>
<dbReference type="InterPro" id="IPR051043">
    <property type="entry name" value="Sulfatase_Mod_Factor_Kinase"/>
</dbReference>
<keyword evidence="3" id="KW-1185">Reference proteome</keyword>
<dbReference type="eggNOG" id="COG1262">
    <property type="taxonomic scope" value="Bacteria"/>
</dbReference>
<dbReference type="STRING" id="179408.Osc7112_3614"/>
<feature type="domain" description="Sulfatase-modifying factor enzyme-like" evidence="1">
    <location>
        <begin position="137"/>
        <end position="367"/>
    </location>
</feature>
<dbReference type="AlphaFoldDB" id="K9VIQ1"/>
<protein>
    <submittedName>
        <fullName evidence="2">Sulphatase-modifying factor protein</fullName>
    </submittedName>
</protein>
<evidence type="ECO:0000313" key="2">
    <source>
        <dbReference type="EMBL" id="AFZ07978.1"/>
    </source>
</evidence>
<dbReference type="InterPro" id="IPR005532">
    <property type="entry name" value="SUMF_dom"/>
</dbReference>
<dbReference type="RefSeq" id="WP_015177237.1">
    <property type="nucleotide sequence ID" value="NC_019729.1"/>
</dbReference>
<dbReference type="OrthoDB" id="569031at2"/>
<dbReference type="KEGG" id="oni:Osc7112_3614"/>
<evidence type="ECO:0000313" key="3">
    <source>
        <dbReference type="Proteomes" id="UP000010478"/>
    </source>
</evidence>
<dbReference type="PANTHER" id="PTHR23150:SF19">
    <property type="entry name" value="FORMYLGLYCINE-GENERATING ENZYME"/>
    <property type="match status" value="1"/>
</dbReference>
<organism evidence="2 3">
    <name type="scientific">Phormidium nigroviride PCC 7112</name>
    <dbReference type="NCBI Taxonomy" id="179408"/>
    <lineage>
        <taxon>Bacteria</taxon>
        <taxon>Bacillati</taxon>
        <taxon>Cyanobacteriota</taxon>
        <taxon>Cyanophyceae</taxon>
        <taxon>Oscillatoriophycideae</taxon>
        <taxon>Oscillatoriales</taxon>
        <taxon>Oscillatoriaceae</taxon>
        <taxon>Phormidium</taxon>
    </lineage>
</organism>
<dbReference type="InterPro" id="IPR016187">
    <property type="entry name" value="CTDL_fold"/>
</dbReference>
<evidence type="ECO:0000259" key="1">
    <source>
        <dbReference type="Pfam" id="PF03781"/>
    </source>
</evidence>
<dbReference type="GO" id="GO:0120147">
    <property type="term" value="F:formylglycine-generating oxidase activity"/>
    <property type="evidence" value="ECO:0007669"/>
    <property type="project" value="TreeGrafter"/>
</dbReference>
<dbReference type="Gene3D" id="3.90.1580.10">
    <property type="entry name" value="paralog of FGE (formylglycine-generating enzyme)"/>
    <property type="match status" value="1"/>
</dbReference>
<sequence>MTENQNQPREYDAVLGGQNPPPLSAAILGGIPGVKSRLASPILEVKIAALSEALKYGDAGLDLIIGALQDESMAVKFAAYSLLKDRDEPNIKQQLQKYLPIFDFDVITVDSYGKENRRSRHYAHFFAEDLGNGVVLEMVSIPGGTFMMGSPATEEGRDNCESPQHQVTVPAFYAGKYPITQAQWQEVMGNNPCLLKREKLPVVGVCWPDAVEFCGKLSQKTGKKYRLLSEAEWEYACRAGTTTPFHFGETITPELVNDVNYDGNRPYANVPKSLYPEQTTYVGSFPPNAFGLYDMHGQVWEWCSDRWHSNYNGAPTDGSSWETGTDNNRVQRGGSWFHLAVNCRCAFRLSDSGGNSSRWSWMGFRVAVASVSPSA</sequence>
<dbReference type="EMBL" id="CP003614">
    <property type="protein sequence ID" value="AFZ07978.1"/>
    <property type="molecule type" value="Genomic_DNA"/>
</dbReference>
<dbReference type="PANTHER" id="PTHR23150">
    <property type="entry name" value="SULFATASE MODIFYING FACTOR 1, 2"/>
    <property type="match status" value="1"/>
</dbReference>
<gene>
    <name evidence="2" type="ORF">Osc7112_3614</name>
</gene>
<accession>K9VIQ1</accession>